<dbReference type="EMBL" id="FKBS01000012">
    <property type="protein sequence ID" value="SAI07146.1"/>
    <property type="molecule type" value="Genomic_DNA"/>
</dbReference>
<dbReference type="Proteomes" id="UP000077037">
    <property type="component" value="Unassembled WGS sequence"/>
</dbReference>
<evidence type="ECO:0000313" key="2">
    <source>
        <dbReference type="Proteomes" id="UP000077037"/>
    </source>
</evidence>
<dbReference type="PANTHER" id="PTHR30348">
    <property type="entry name" value="UNCHARACTERIZED PROTEIN YECE"/>
    <property type="match status" value="1"/>
</dbReference>
<dbReference type="AlphaFoldDB" id="A0A157MEB2"/>
<dbReference type="OrthoDB" id="9780310at2"/>
<dbReference type="PANTHER" id="PTHR30348:SF4">
    <property type="entry name" value="DUF72 DOMAIN-CONTAINING PROTEIN"/>
    <property type="match status" value="1"/>
</dbReference>
<accession>A0A157MEB2</accession>
<dbReference type="InterPro" id="IPR002763">
    <property type="entry name" value="DUF72"/>
</dbReference>
<proteinExistence type="predicted"/>
<reference evidence="1 2" key="1">
    <citation type="submission" date="2016-03" db="EMBL/GenBank/DDBJ databases">
        <authorList>
            <consortium name="Pathogen Informatics"/>
        </authorList>
    </citation>
    <scope>NUCLEOTIDE SEQUENCE [LARGE SCALE GENOMIC DNA]</scope>
    <source>
        <strain evidence="1 2">NCTC13364</strain>
    </source>
</reference>
<name>A0A157MEB2_9BORD</name>
<dbReference type="Pfam" id="PF01904">
    <property type="entry name" value="DUF72"/>
    <property type="match status" value="1"/>
</dbReference>
<protein>
    <submittedName>
        <fullName evidence="1">Protein of uncharacterized function DUF72</fullName>
    </submittedName>
</protein>
<dbReference type="Gene3D" id="3.20.20.410">
    <property type="entry name" value="Protein of unknown function UPF0759"/>
    <property type="match status" value="1"/>
</dbReference>
<sequence>MTAAAIRIGISGWRYPPWRGVFYPDDLPQADELAYASHQVPTIEINGTFYSLQRPERFAQWRDATPRGFVFSVKGSRYITHVKRLRDPEEALARFFASGVFELGDKLGPFLWQLPPSLRFDAGITEAFLKALPRDTAAAERLAHRFDARVAGRPMPPPGKRRRLRHAMEVRHDSFACQAFVQMLRHHGVALVTADTAGKWPLMEDVTADFAYLRLHGDETLYASGYTPDALGDWKRRIQAWADGREPRGARRVAGPGRTRTGPRDIYCYFDNDVKVKAPGDARALARLLRLPLAPDPPA</sequence>
<gene>
    <name evidence="1" type="ORF">SAMEA1982600_01195</name>
</gene>
<dbReference type="InterPro" id="IPR036520">
    <property type="entry name" value="UPF0759_sf"/>
</dbReference>
<dbReference type="RefSeq" id="WP_066410010.1">
    <property type="nucleotide sequence ID" value="NZ_FKBS01000012.1"/>
</dbReference>
<evidence type="ECO:0000313" key="1">
    <source>
        <dbReference type="EMBL" id="SAI07146.1"/>
    </source>
</evidence>
<dbReference type="SUPFAM" id="SSF117396">
    <property type="entry name" value="TM1631-like"/>
    <property type="match status" value="1"/>
</dbReference>
<organism evidence="1 2">
    <name type="scientific">Bordetella ansorpii</name>
    <dbReference type="NCBI Taxonomy" id="288768"/>
    <lineage>
        <taxon>Bacteria</taxon>
        <taxon>Pseudomonadati</taxon>
        <taxon>Pseudomonadota</taxon>
        <taxon>Betaproteobacteria</taxon>
        <taxon>Burkholderiales</taxon>
        <taxon>Alcaligenaceae</taxon>
        <taxon>Bordetella</taxon>
    </lineage>
</organism>